<comment type="subcellular location">
    <subcellularLocation>
        <location evidence="1">Secreted</location>
    </subcellularLocation>
</comment>
<dbReference type="Proteomes" id="UP000321393">
    <property type="component" value="Unassembled WGS sequence"/>
</dbReference>
<keyword evidence="3" id="KW-0964">Secreted</keyword>
<dbReference type="EMBL" id="SSTE01019655">
    <property type="protein sequence ID" value="KAA0036505.1"/>
    <property type="molecule type" value="Genomic_DNA"/>
</dbReference>
<dbReference type="PANTHER" id="PTHR11802">
    <property type="entry name" value="SERINE PROTEASE FAMILY S10 SERINE CARBOXYPEPTIDASE"/>
    <property type="match status" value="1"/>
</dbReference>
<keyword evidence="8" id="KW-1015">Disulfide bond</keyword>
<dbReference type="EC" id="3.4.16.-" evidence="11"/>
<dbReference type="Proteomes" id="UP000321947">
    <property type="component" value="Unassembled WGS sequence"/>
</dbReference>
<dbReference type="SUPFAM" id="SSF53474">
    <property type="entry name" value="alpha/beta-Hydrolases"/>
    <property type="match status" value="1"/>
</dbReference>
<evidence type="ECO:0000256" key="9">
    <source>
        <dbReference type="ARBA" id="ARBA00023180"/>
    </source>
</evidence>
<dbReference type="InterPro" id="IPR018202">
    <property type="entry name" value="Ser_caboxypep_ser_AS"/>
</dbReference>
<evidence type="ECO:0000313" key="13">
    <source>
        <dbReference type="EMBL" id="TYJ99976.1"/>
    </source>
</evidence>
<dbReference type="GO" id="GO:0004185">
    <property type="term" value="F:serine-type carboxypeptidase activity"/>
    <property type="evidence" value="ECO:0007669"/>
    <property type="project" value="UniProtKB-UniRule"/>
</dbReference>
<evidence type="ECO:0000256" key="5">
    <source>
        <dbReference type="ARBA" id="ARBA00022670"/>
    </source>
</evidence>
<comment type="function">
    <text evidence="10">Probable carboxypeptidase.</text>
</comment>
<dbReference type="InterPro" id="IPR029058">
    <property type="entry name" value="AB_hydrolase_fold"/>
</dbReference>
<keyword evidence="4 11" id="KW-0121">Carboxypeptidase</keyword>
<evidence type="ECO:0000256" key="7">
    <source>
        <dbReference type="ARBA" id="ARBA00022801"/>
    </source>
</evidence>
<evidence type="ECO:0000256" key="10">
    <source>
        <dbReference type="ARBA" id="ARBA00037399"/>
    </source>
</evidence>
<organism evidence="12 14">
    <name type="scientific">Cucumis melo var. makuwa</name>
    <name type="common">Oriental melon</name>
    <dbReference type="NCBI Taxonomy" id="1194695"/>
    <lineage>
        <taxon>Eukaryota</taxon>
        <taxon>Viridiplantae</taxon>
        <taxon>Streptophyta</taxon>
        <taxon>Embryophyta</taxon>
        <taxon>Tracheophyta</taxon>
        <taxon>Spermatophyta</taxon>
        <taxon>Magnoliopsida</taxon>
        <taxon>eudicotyledons</taxon>
        <taxon>Gunneridae</taxon>
        <taxon>Pentapetalae</taxon>
        <taxon>rosids</taxon>
        <taxon>fabids</taxon>
        <taxon>Cucurbitales</taxon>
        <taxon>Cucurbitaceae</taxon>
        <taxon>Benincaseae</taxon>
        <taxon>Cucumis</taxon>
    </lineage>
</organism>
<gene>
    <name evidence="13" type="ORF">E5676_scaffold360G00180</name>
    <name evidence="12" type="ORF">E6C27_scaffold147G00770</name>
</gene>
<dbReference type="Pfam" id="PF00450">
    <property type="entry name" value="Peptidase_S10"/>
    <property type="match status" value="1"/>
</dbReference>
<dbReference type="InterPro" id="IPR033124">
    <property type="entry name" value="Ser_caboxypep_his_AS"/>
</dbReference>
<evidence type="ECO:0000313" key="14">
    <source>
        <dbReference type="Proteomes" id="UP000321393"/>
    </source>
</evidence>
<evidence type="ECO:0000256" key="1">
    <source>
        <dbReference type="ARBA" id="ARBA00004613"/>
    </source>
</evidence>
<comment type="similarity">
    <text evidence="2 11">Belongs to the peptidase S10 family.</text>
</comment>
<sequence>MGTASRYLTFGSVFQLYIQGHGEVEEGREKFESQQEMNGSISLCILLSILILSPPSSSAGILDDPRLPPSDFPSAQAEKLIRELNLFPKSDANIIHRNIENSSLIAAGAKKIVERQLRFPLFDDSGVSLEELGHRAGYYKIEHSHAARLFYFFFESRNSKSDPVVIWLTGGPGCSSELAMFYENGPFKITNNLSLVWNEYGWDKVSNLLYVDQPVGTGFSYSSDRQDIRHDENGVSNDLYDFLQAFFDEHPDLVENDFFITGESYAGHYIPALASRIHQGNKAKEGTHINLKGFAIGNGLTDPAIQYKTYPDYALDMGIITKSQHRHINLLVPPCELAIGACGTDGTLSCMASYYVCNAIFTSIMLHAGDMNHYDIRKKCEGSLCYDFSNMEKFLNQQSVREALGVGDIEFVSCSPTVYRAMLVDWMRNAEVGIPALLEDGIKMLVYAGEYDLICNWLGNSRWVHAMQWPGKEEFVASPKVPFLVDGSEAGLLKRHGPLSFLKVHDAGHMVPMDQPRAALEMLKRWTRGTLYEESSDPQTLVADM</sequence>
<dbReference type="PANTHER" id="PTHR11802:SF446">
    <property type="entry name" value="SERINE CARBOXYPEPTIDASE-LIKE 49"/>
    <property type="match status" value="1"/>
</dbReference>
<dbReference type="PROSITE" id="PS00131">
    <property type="entry name" value="CARBOXYPEPT_SER_SER"/>
    <property type="match status" value="1"/>
</dbReference>
<name>A0A5A7T4X5_CUCMM</name>
<dbReference type="GO" id="GO:0005576">
    <property type="term" value="C:extracellular region"/>
    <property type="evidence" value="ECO:0007669"/>
    <property type="project" value="UniProtKB-SubCell"/>
</dbReference>
<evidence type="ECO:0000256" key="8">
    <source>
        <dbReference type="ARBA" id="ARBA00023157"/>
    </source>
</evidence>
<keyword evidence="5 11" id="KW-0645">Protease</keyword>
<accession>A0A5A7T4X5</accession>
<dbReference type="FunFam" id="3.40.50.1820:FF:000060">
    <property type="entry name" value="Carboxypeptidase"/>
    <property type="match status" value="1"/>
</dbReference>
<dbReference type="Gene3D" id="3.40.50.1820">
    <property type="entry name" value="alpha/beta hydrolase"/>
    <property type="match status" value="1"/>
</dbReference>
<proteinExistence type="inferred from homology"/>
<keyword evidence="9" id="KW-0325">Glycoprotein</keyword>
<keyword evidence="7 11" id="KW-0378">Hydrolase</keyword>
<dbReference type="PROSITE" id="PS00560">
    <property type="entry name" value="CARBOXYPEPT_SER_HIS"/>
    <property type="match status" value="1"/>
</dbReference>
<evidence type="ECO:0000313" key="15">
    <source>
        <dbReference type="Proteomes" id="UP000321947"/>
    </source>
</evidence>
<reference evidence="14 15" key="1">
    <citation type="submission" date="2019-08" db="EMBL/GenBank/DDBJ databases">
        <title>Draft genome sequences of two oriental melons (Cucumis melo L. var makuwa).</title>
        <authorList>
            <person name="Kwon S.-Y."/>
        </authorList>
    </citation>
    <scope>NUCLEOTIDE SEQUENCE [LARGE SCALE GENOMIC DNA]</scope>
    <source>
        <strain evidence="15">cv. Chang Bougi</strain>
        <strain evidence="14">cv. SW 3</strain>
        <tissue evidence="12">Leaf</tissue>
    </source>
</reference>
<evidence type="ECO:0000256" key="2">
    <source>
        <dbReference type="ARBA" id="ARBA00009431"/>
    </source>
</evidence>
<evidence type="ECO:0000256" key="6">
    <source>
        <dbReference type="ARBA" id="ARBA00022729"/>
    </source>
</evidence>
<evidence type="ECO:0000256" key="3">
    <source>
        <dbReference type="ARBA" id="ARBA00022525"/>
    </source>
</evidence>
<dbReference type="PRINTS" id="PR00724">
    <property type="entry name" value="CRBOXYPTASEC"/>
</dbReference>
<evidence type="ECO:0000313" key="12">
    <source>
        <dbReference type="EMBL" id="KAA0036505.1"/>
    </source>
</evidence>
<dbReference type="OrthoDB" id="443318at2759"/>
<evidence type="ECO:0000256" key="4">
    <source>
        <dbReference type="ARBA" id="ARBA00022645"/>
    </source>
</evidence>
<dbReference type="InterPro" id="IPR001563">
    <property type="entry name" value="Peptidase_S10"/>
</dbReference>
<dbReference type="GO" id="GO:0005773">
    <property type="term" value="C:vacuole"/>
    <property type="evidence" value="ECO:0007669"/>
    <property type="project" value="TreeGrafter"/>
</dbReference>
<protein>
    <recommendedName>
        <fullName evidence="11">Carboxypeptidase</fullName>
        <ecNumber evidence="11">3.4.16.-</ecNumber>
    </recommendedName>
</protein>
<dbReference type="GO" id="GO:0006508">
    <property type="term" value="P:proteolysis"/>
    <property type="evidence" value="ECO:0007669"/>
    <property type="project" value="UniProtKB-KW"/>
</dbReference>
<keyword evidence="6" id="KW-0732">Signal</keyword>
<comment type="caution">
    <text evidence="12">The sequence shown here is derived from an EMBL/GenBank/DDBJ whole genome shotgun (WGS) entry which is preliminary data.</text>
</comment>
<evidence type="ECO:0000256" key="11">
    <source>
        <dbReference type="RuleBase" id="RU361156"/>
    </source>
</evidence>
<dbReference type="EMBL" id="SSTD01017328">
    <property type="protein sequence ID" value="TYJ99976.1"/>
    <property type="molecule type" value="Genomic_DNA"/>
</dbReference>
<dbReference type="AlphaFoldDB" id="A0A5A7T4X5"/>